<evidence type="ECO:0008006" key="4">
    <source>
        <dbReference type="Google" id="ProtNLM"/>
    </source>
</evidence>
<dbReference type="EMBL" id="BMZM01000007">
    <property type="protein sequence ID" value="GHC34843.1"/>
    <property type="molecule type" value="Genomic_DNA"/>
</dbReference>
<proteinExistence type="predicted"/>
<evidence type="ECO:0000256" key="1">
    <source>
        <dbReference type="SAM" id="MobiDB-lite"/>
    </source>
</evidence>
<feature type="region of interest" description="Disordered" evidence="1">
    <location>
        <begin position="104"/>
        <end position="149"/>
    </location>
</feature>
<evidence type="ECO:0000313" key="2">
    <source>
        <dbReference type="EMBL" id="GHC34843.1"/>
    </source>
</evidence>
<sequence>MRLTPSNASKLFGIHRATLYRHMASGRLSWVLEPSGSRALDMSELIRCYGEPPNSATSIATLATPPFSEDATPATERFLAELVELARRQGEELRLLREDVASLRRLPPPEGYKSTAEEDQEKPEPDDPHGFRAMAKRIYTDDGRDGQGR</sequence>
<comment type="caution">
    <text evidence="2">The sequence shown here is derived from an EMBL/GenBank/DDBJ whole genome shotgun (WGS) entry which is preliminary data.</text>
</comment>
<keyword evidence="3" id="KW-1185">Reference proteome</keyword>
<reference evidence="3" key="1">
    <citation type="journal article" date="2019" name="Int. J. Syst. Evol. Microbiol.">
        <title>The Global Catalogue of Microorganisms (GCM) 10K type strain sequencing project: providing services to taxonomists for standard genome sequencing and annotation.</title>
        <authorList>
            <consortium name="The Broad Institute Genomics Platform"/>
            <consortium name="The Broad Institute Genome Sequencing Center for Infectious Disease"/>
            <person name="Wu L."/>
            <person name="Ma J."/>
        </authorList>
    </citation>
    <scope>NUCLEOTIDE SEQUENCE [LARGE SCALE GENOMIC DNA]</scope>
    <source>
        <strain evidence="3">KCTC 42082</strain>
    </source>
</reference>
<name>A0ABQ3FRK4_9GAMM</name>
<accession>A0ABQ3FRK4</accession>
<evidence type="ECO:0000313" key="3">
    <source>
        <dbReference type="Proteomes" id="UP000604243"/>
    </source>
</evidence>
<feature type="compositionally biased region" description="Basic and acidic residues" evidence="1">
    <location>
        <begin position="138"/>
        <end position="149"/>
    </location>
</feature>
<gene>
    <name evidence="2" type="ORF">GCM10010082_31920</name>
</gene>
<dbReference type="Proteomes" id="UP000604243">
    <property type="component" value="Unassembled WGS sequence"/>
</dbReference>
<organism evidence="2 3">
    <name type="scientific">Kushneria pakistanensis</name>
    <dbReference type="NCBI Taxonomy" id="1508770"/>
    <lineage>
        <taxon>Bacteria</taxon>
        <taxon>Pseudomonadati</taxon>
        <taxon>Pseudomonadota</taxon>
        <taxon>Gammaproteobacteria</taxon>
        <taxon>Oceanospirillales</taxon>
        <taxon>Halomonadaceae</taxon>
        <taxon>Kushneria</taxon>
    </lineage>
</organism>
<protein>
    <recommendedName>
        <fullName evidence="4">DNA-binding protein</fullName>
    </recommendedName>
</protein>